<proteinExistence type="predicted"/>
<dbReference type="EMBL" id="KQ087177">
    <property type="protein sequence ID" value="KLT46362.1"/>
    <property type="molecule type" value="Genomic_DNA"/>
</dbReference>
<keyword evidence="2" id="KW-1185">Reference proteome</keyword>
<dbReference type="AlphaFoldDB" id="A0A0J0XZ75"/>
<name>A0A0J0XZ75_9TREE</name>
<dbReference type="Proteomes" id="UP000053611">
    <property type="component" value="Unassembled WGS sequence"/>
</dbReference>
<reference evidence="1 2" key="1">
    <citation type="submission" date="2015-03" db="EMBL/GenBank/DDBJ databases">
        <title>Genomics and transcriptomics of the oil-accumulating basidiomycete yeast T. oleaginosus allow insights into substrate utilization and the diverse evolutionary trajectories of mating systems in fungi.</title>
        <authorList>
            <consortium name="DOE Joint Genome Institute"/>
            <person name="Kourist R."/>
            <person name="Kracht O."/>
            <person name="Bracharz F."/>
            <person name="Lipzen A."/>
            <person name="Nolan M."/>
            <person name="Ohm R."/>
            <person name="Grigoriev I."/>
            <person name="Sun S."/>
            <person name="Heitman J."/>
            <person name="Bruck T."/>
            <person name="Nowrousian M."/>
        </authorList>
    </citation>
    <scope>NUCLEOTIDE SEQUENCE [LARGE SCALE GENOMIC DNA]</scope>
    <source>
        <strain evidence="1 2">IBC0246</strain>
    </source>
</reference>
<evidence type="ECO:0000313" key="2">
    <source>
        <dbReference type="Proteomes" id="UP000053611"/>
    </source>
</evidence>
<sequence>MEDASDRELCNFRYVSKHWQKHVDAHLGRHLVLDAYTASSKAGTYLHDGRRAPLISDVHRYHFLAPVAGPCEVPALARAVLAHTRVLDLRRISRLSPLVAILPLPKLETLRVYPHSASPWIHHPLTPLSWKCLYDGGRYGAALPAPEMPAARRLVVFFSPDEREIQCEIYQTPGIFPGVEELVVHFYPVSPWLLFPQLLMTYGLHRLGPRTATFIFTDDGPTSRPNQYQPLPAARLAELVSLLPEDVRVTVVGFEVFTRHPNYDSAVVAQDFELHSELRRVVFVDVCTFQEQIGAATWALYSEKPPEVPVHERVLTNPW</sequence>
<protein>
    <submittedName>
        <fullName evidence="1">Uncharacterized protein</fullName>
    </submittedName>
</protein>
<gene>
    <name evidence="1" type="ORF">CC85DRAFT_309984</name>
</gene>
<evidence type="ECO:0000313" key="1">
    <source>
        <dbReference type="EMBL" id="KLT46362.1"/>
    </source>
</evidence>
<organism evidence="1 2">
    <name type="scientific">Cutaneotrichosporon oleaginosum</name>
    <dbReference type="NCBI Taxonomy" id="879819"/>
    <lineage>
        <taxon>Eukaryota</taxon>
        <taxon>Fungi</taxon>
        <taxon>Dikarya</taxon>
        <taxon>Basidiomycota</taxon>
        <taxon>Agaricomycotina</taxon>
        <taxon>Tremellomycetes</taxon>
        <taxon>Trichosporonales</taxon>
        <taxon>Trichosporonaceae</taxon>
        <taxon>Cutaneotrichosporon</taxon>
    </lineage>
</organism>
<accession>A0A0J0XZ75</accession>